<keyword evidence="1" id="KW-0472">Membrane</keyword>
<dbReference type="EMBL" id="CP042817">
    <property type="protein sequence ID" value="QEJ97871.1"/>
    <property type="molecule type" value="Genomic_DNA"/>
</dbReference>
<dbReference type="AlphaFoldDB" id="A0AAE6ITY7"/>
<feature type="transmembrane region" description="Helical" evidence="1">
    <location>
        <begin position="177"/>
        <end position="194"/>
    </location>
</feature>
<evidence type="ECO:0000256" key="1">
    <source>
        <dbReference type="SAM" id="Phobius"/>
    </source>
</evidence>
<proteinExistence type="predicted"/>
<evidence type="ECO:0000313" key="3">
    <source>
        <dbReference type="Proteomes" id="UP000323594"/>
    </source>
</evidence>
<organism evidence="2 3">
    <name type="scientific">Treponema phagedenis</name>
    <dbReference type="NCBI Taxonomy" id="162"/>
    <lineage>
        <taxon>Bacteria</taxon>
        <taxon>Pseudomonadati</taxon>
        <taxon>Spirochaetota</taxon>
        <taxon>Spirochaetia</taxon>
        <taxon>Spirochaetales</taxon>
        <taxon>Treponemataceae</taxon>
        <taxon>Treponema</taxon>
    </lineage>
</organism>
<dbReference type="RefSeq" id="WP_148884512.1">
    <property type="nucleotide sequence ID" value="NZ_CP042817.1"/>
</dbReference>
<name>A0AAE6ITY7_TREPH</name>
<feature type="transmembrane region" description="Helical" evidence="1">
    <location>
        <begin position="28"/>
        <end position="50"/>
    </location>
</feature>
<protein>
    <recommendedName>
        <fullName evidence="4">Ferric oxidoreductase domain-containing protein</fullName>
    </recommendedName>
</protein>
<feature type="transmembrane region" description="Helical" evidence="1">
    <location>
        <begin position="62"/>
        <end position="81"/>
    </location>
</feature>
<accession>A0AAE6ITY7</accession>
<dbReference type="Proteomes" id="UP000323594">
    <property type="component" value="Chromosome"/>
</dbReference>
<keyword evidence="1" id="KW-0812">Transmembrane</keyword>
<keyword evidence="1" id="KW-1133">Transmembrane helix</keyword>
<gene>
    <name evidence="2" type="ORF">FUT82_07595</name>
</gene>
<reference evidence="2 3" key="1">
    <citation type="submission" date="2019-08" db="EMBL/GenBank/DDBJ databases">
        <authorList>
            <person name="Kuhnert P."/>
        </authorList>
    </citation>
    <scope>NUCLEOTIDE SEQUENCE [LARGE SCALE GENOMIC DNA]</scope>
    <source>
        <strain evidence="2 3">B36.5</strain>
    </source>
</reference>
<evidence type="ECO:0008006" key="4">
    <source>
        <dbReference type="Google" id="ProtNLM"/>
    </source>
</evidence>
<feature type="transmembrane region" description="Helical" evidence="1">
    <location>
        <begin position="139"/>
        <end position="156"/>
    </location>
</feature>
<sequence>MYIWISLVVSLVLFGLLGKTIKKHPVPFYAAAIVLVVLQILYYSFGWYKVMPKWFTMYVVNLFKRGAFSTVVFILVMYAGVFTKRNAVINHFYSLRGEMSIIASIFTLGHNIIYGFVGKKAYFINAIVNPSSFKWHRLTATYVSLAIILMLIPLFITSFKTIRKKMDQKKWKSLQKLAYPFFILIYVHTMLVLAPKLDKHFFSIILYSGIYLLYCILRIRKAIIDKNTPSRIKQSASFAYTK</sequence>
<evidence type="ECO:0000313" key="2">
    <source>
        <dbReference type="EMBL" id="QEJ97871.1"/>
    </source>
</evidence>
<feature type="transmembrane region" description="Helical" evidence="1">
    <location>
        <begin position="200"/>
        <end position="217"/>
    </location>
</feature>